<dbReference type="Proteomes" id="UP000259030">
    <property type="component" value="Chromosome"/>
</dbReference>
<feature type="region of interest" description="Disordered" evidence="1">
    <location>
        <begin position="1"/>
        <end position="69"/>
    </location>
</feature>
<feature type="compositionally biased region" description="Polar residues" evidence="1">
    <location>
        <begin position="7"/>
        <end position="17"/>
    </location>
</feature>
<accession>A0A221SSS9</accession>
<evidence type="ECO:0000313" key="2">
    <source>
        <dbReference type="EMBL" id="ASN79702.1"/>
    </source>
</evidence>
<protein>
    <submittedName>
        <fullName evidence="2">Uncharacterized protein</fullName>
    </submittedName>
</protein>
<dbReference type="RefSeq" id="WP_027463264.1">
    <property type="nucleotide sequence ID" value="NZ_CP021081.1"/>
</dbReference>
<name>A0A221SSS9_9DEIO</name>
<reference evidence="2 3" key="1">
    <citation type="submission" date="2017-05" db="EMBL/GenBank/DDBJ databases">
        <title>The complete genome sequence of Deinococcus ficus isolated from the rhizosphere of the Ficus religiosa L. in Taiwan.</title>
        <authorList>
            <person name="Wu K.-M."/>
            <person name="Liao T.-L."/>
            <person name="Liu Y.-M."/>
            <person name="Young C.-C."/>
            <person name="Tsai S.-F."/>
        </authorList>
    </citation>
    <scope>NUCLEOTIDE SEQUENCE [LARGE SCALE GENOMIC DNA]</scope>
    <source>
        <strain evidence="2 3">CC-FR2-10</strain>
    </source>
</reference>
<gene>
    <name evidence="2" type="ORF">DFI_00635</name>
</gene>
<evidence type="ECO:0000256" key="1">
    <source>
        <dbReference type="SAM" id="MobiDB-lite"/>
    </source>
</evidence>
<dbReference type="EMBL" id="CP021081">
    <property type="protein sequence ID" value="ASN79702.1"/>
    <property type="molecule type" value="Genomic_DNA"/>
</dbReference>
<proteinExistence type="predicted"/>
<sequence>MTDNENRTNGGNESEQMQEAYAQRQEHERQTGKTSAGGAGSTGTPGNSEVGGEATEANDGGERSGAQEN</sequence>
<dbReference type="KEGG" id="dfc:DFI_00635"/>
<dbReference type="AlphaFoldDB" id="A0A221SSS9"/>
<organism evidence="2 3">
    <name type="scientific">Deinococcus ficus</name>
    <dbReference type="NCBI Taxonomy" id="317577"/>
    <lineage>
        <taxon>Bacteria</taxon>
        <taxon>Thermotogati</taxon>
        <taxon>Deinococcota</taxon>
        <taxon>Deinococci</taxon>
        <taxon>Deinococcales</taxon>
        <taxon>Deinococcaceae</taxon>
        <taxon>Deinococcus</taxon>
    </lineage>
</organism>
<keyword evidence="3" id="KW-1185">Reference proteome</keyword>
<evidence type="ECO:0000313" key="3">
    <source>
        <dbReference type="Proteomes" id="UP000259030"/>
    </source>
</evidence>